<evidence type="ECO:0000313" key="9">
    <source>
        <dbReference type="Proteomes" id="UP000315010"/>
    </source>
</evidence>
<dbReference type="EC" id="2.7.11.1" evidence="8"/>
<dbReference type="Pfam" id="PF13374">
    <property type="entry name" value="TPR_10"/>
    <property type="match status" value="2"/>
</dbReference>
<comment type="caution">
    <text evidence="8">The sequence shown here is derived from an EMBL/GenBank/DDBJ whole genome shotgun (WGS) entry which is preliminary data.</text>
</comment>
<dbReference type="PROSITE" id="PS00108">
    <property type="entry name" value="PROTEIN_KINASE_ST"/>
    <property type="match status" value="1"/>
</dbReference>
<dbReference type="Pfam" id="PF00069">
    <property type="entry name" value="Pkinase"/>
    <property type="match status" value="1"/>
</dbReference>
<dbReference type="InterPro" id="IPR019734">
    <property type="entry name" value="TPR_rpt"/>
</dbReference>
<dbReference type="RefSeq" id="WP_146394594.1">
    <property type="nucleotide sequence ID" value="NZ_SJPJ01000001.1"/>
</dbReference>
<dbReference type="Proteomes" id="UP000315010">
    <property type="component" value="Unassembled WGS sequence"/>
</dbReference>
<evidence type="ECO:0000256" key="2">
    <source>
        <dbReference type="ARBA" id="ARBA00022741"/>
    </source>
</evidence>
<dbReference type="CDD" id="cd14014">
    <property type="entry name" value="STKc_PknB_like"/>
    <property type="match status" value="1"/>
</dbReference>
<evidence type="ECO:0000313" key="8">
    <source>
        <dbReference type="EMBL" id="TWT79360.1"/>
    </source>
</evidence>
<dbReference type="Gene3D" id="3.30.200.20">
    <property type="entry name" value="Phosphorylase Kinase, domain 1"/>
    <property type="match status" value="1"/>
</dbReference>
<dbReference type="OrthoDB" id="6111975at2"/>
<dbReference type="SMART" id="SM00220">
    <property type="entry name" value="S_TKc"/>
    <property type="match status" value="1"/>
</dbReference>
<dbReference type="GO" id="GO:0004674">
    <property type="term" value="F:protein serine/threonine kinase activity"/>
    <property type="evidence" value="ECO:0007669"/>
    <property type="project" value="UniProtKB-EC"/>
</dbReference>
<keyword evidence="6" id="KW-1133">Transmembrane helix</keyword>
<keyword evidence="9" id="KW-1185">Reference proteome</keyword>
<dbReference type="InterPro" id="IPR017441">
    <property type="entry name" value="Protein_kinase_ATP_BS"/>
</dbReference>
<dbReference type="PANTHER" id="PTHR43289">
    <property type="entry name" value="MITOGEN-ACTIVATED PROTEIN KINASE KINASE KINASE 20-RELATED"/>
    <property type="match status" value="1"/>
</dbReference>
<keyword evidence="2 5" id="KW-0547">Nucleotide-binding</keyword>
<dbReference type="AlphaFoldDB" id="A0A5C5YWV6"/>
<evidence type="ECO:0000256" key="5">
    <source>
        <dbReference type="PROSITE-ProRule" id="PRU10141"/>
    </source>
</evidence>
<proteinExistence type="predicted"/>
<evidence type="ECO:0000256" key="4">
    <source>
        <dbReference type="ARBA" id="ARBA00022840"/>
    </source>
</evidence>
<evidence type="ECO:0000256" key="3">
    <source>
        <dbReference type="ARBA" id="ARBA00022777"/>
    </source>
</evidence>
<keyword evidence="1 8" id="KW-0808">Transferase</keyword>
<name>A0A5C5YWV6_9BACT</name>
<reference evidence="8 9" key="1">
    <citation type="submission" date="2019-02" db="EMBL/GenBank/DDBJ databases">
        <title>Deep-cultivation of Planctomycetes and their phenomic and genomic characterization uncovers novel biology.</title>
        <authorList>
            <person name="Wiegand S."/>
            <person name="Jogler M."/>
            <person name="Boedeker C."/>
            <person name="Pinto D."/>
            <person name="Vollmers J."/>
            <person name="Rivas-Marin E."/>
            <person name="Kohn T."/>
            <person name="Peeters S.H."/>
            <person name="Heuer A."/>
            <person name="Rast P."/>
            <person name="Oberbeckmann S."/>
            <person name="Bunk B."/>
            <person name="Jeske O."/>
            <person name="Meyerdierks A."/>
            <person name="Storesund J.E."/>
            <person name="Kallscheuer N."/>
            <person name="Luecker S."/>
            <person name="Lage O.M."/>
            <person name="Pohl T."/>
            <person name="Merkel B.J."/>
            <person name="Hornburger P."/>
            <person name="Mueller R.-W."/>
            <person name="Bruemmer F."/>
            <person name="Labrenz M."/>
            <person name="Spormann A.M."/>
            <person name="Op Den Camp H."/>
            <person name="Overmann J."/>
            <person name="Amann R."/>
            <person name="Jetten M.S.M."/>
            <person name="Mascher T."/>
            <person name="Medema M.H."/>
            <person name="Devos D.P."/>
            <person name="Kaster A.-K."/>
            <person name="Ovreas L."/>
            <person name="Rohde M."/>
            <person name="Galperin M.Y."/>
            <person name="Jogler C."/>
        </authorList>
    </citation>
    <scope>NUCLEOTIDE SEQUENCE [LARGE SCALE GENOMIC DNA]</scope>
    <source>
        <strain evidence="8 9">CA13</strain>
    </source>
</reference>
<dbReference type="InterPro" id="IPR011990">
    <property type="entry name" value="TPR-like_helical_dom_sf"/>
</dbReference>
<dbReference type="SUPFAM" id="SSF56112">
    <property type="entry name" value="Protein kinase-like (PK-like)"/>
    <property type="match status" value="1"/>
</dbReference>
<organism evidence="8 9">
    <name type="scientific">Novipirellula herctigrandis</name>
    <dbReference type="NCBI Taxonomy" id="2527986"/>
    <lineage>
        <taxon>Bacteria</taxon>
        <taxon>Pseudomonadati</taxon>
        <taxon>Planctomycetota</taxon>
        <taxon>Planctomycetia</taxon>
        <taxon>Pirellulales</taxon>
        <taxon>Pirellulaceae</taxon>
        <taxon>Novipirellula</taxon>
    </lineage>
</organism>
<dbReference type="Gene3D" id="1.10.510.10">
    <property type="entry name" value="Transferase(Phosphotransferase) domain 1"/>
    <property type="match status" value="1"/>
</dbReference>
<gene>
    <name evidence="8" type="primary">prkC_2</name>
    <name evidence="8" type="ORF">CA13_07600</name>
</gene>
<dbReference type="GO" id="GO:0005524">
    <property type="term" value="F:ATP binding"/>
    <property type="evidence" value="ECO:0007669"/>
    <property type="project" value="UniProtKB-UniRule"/>
</dbReference>
<evidence type="ECO:0000259" key="7">
    <source>
        <dbReference type="PROSITE" id="PS50011"/>
    </source>
</evidence>
<accession>A0A5C5YWV6</accession>
<keyword evidence="6" id="KW-0812">Transmembrane</keyword>
<protein>
    <submittedName>
        <fullName evidence="8">Serine/threonine-protein kinase PrkC</fullName>
        <ecNumber evidence="8">2.7.11.1</ecNumber>
    </submittedName>
</protein>
<dbReference type="InterPro" id="IPR000719">
    <property type="entry name" value="Prot_kinase_dom"/>
</dbReference>
<keyword evidence="3 8" id="KW-0418">Kinase</keyword>
<feature type="binding site" evidence="5">
    <location>
        <position position="123"/>
    </location>
    <ligand>
        <name>ATP</name>
        <dbReference type="ChEBI" id="CHEBI:30616"/>
    </ligand>
</feature>
<keyword evidence="6" id="KW-0472">Membrane</keyword>
<dbReference type="InterPro" id="IPR008271">
    <property type="entry name" value="Ser/Thr_kinase_AS"/>
</dbReference>
<feature type="transmembrane region" description="Helical" evidence="6">
    <location>
        <begin position="396"/>
        <end position="419"/>
    </location>
</feature>
<dbReference type="Pfam" id="PF13181">
    <property type="entry name" value="TPR_8"/>
    <property type="match status" value="1"/>
</dbReference>
<evidence type="ECO:0000256" key="1">
    <source>
        <dbReference type="ARBA" id="ARBA00022679"/>
    </source>
</evidence>
<dbReference type="PANTHER" id="PTHR43289:SF34">
    <property type="entry name" value="SERINE_THREONINE-PROTEIN KINASE YBDM-RELATED"/>
    <property type="match status" value="1"/>
</dbReference>
<evidence type="ECO:0000256" key="6">
    <source>
        <dbReference type="SAM" id="Phobius"/>
    </source>
</evidence>
<dbReference type="PROSITE" id="PS00107">
    <property type="entry name" value="PROTEIN_KINASE_ATP"/>
    <property type="match status" value="1"/>
</dbReference>
<dbReference type="SUPFAM" id="SSF48452">
    <property type="entry name" value="TPR-like"/>
    <property type="match status" value="1"/>
</dbReference>
<feature type="domain" description="Protein kinase" evidence="7">
    <location>
        <begin position="94"/>
        <end position="375"/>
    </location>
</feature>
<dbReference type="EMBL" id="SJPJ01000001">
    <property type="protein sequence ID" value="TWT79360.1"/>
    <property type="molecule type" value="Genomic_DNA"/>
</dbReference>
<dbReference type="InterPro" id="IPR011009">
    <property type="entry name" value="Kinase-like_dom_sf"/>
</dbReference>
<dbReference type="Gene3D" id="1.25.40.10">
    <property type="entry name" value="Tetratricopeptide repeat domain"/>
    <property type="match status" value="2"/>
</dbReference>
<keyword evidence="4 5" id="KW-0067">ATP-binding</keyword>
<dbReference type="PROSITE" id="PS50011">
    <property type="entry name" value="PROTEIN_KINASE_DOM"/>
    <property type="match status" value="1"/>
</dbReference>
<dbReference type="SMART" id="SM00028">
    <property type="entry name" value="TPR"/>
    <property type="match status" value="6"/>
</dbReference>
<sequence>MMVDNIDCDTSLEPAPLRELSEDQKARLTEQLDRYLCGLEQGEPIDASVITAEHPDLADVFSLYLEKLDSLYGVAVGFAAAPKPNSESMTLGDFTIVREIGRGGMGVVYEATQRSLNRRVAIKLLPMASLLDSRQIARFKNEAHAAGLLQHPNIVPVHSVGTDRGMHYYAMQYIDGESIEQWVSEQVAASANFDDTGRHFEVDAKQVTEWAIDVAEALHAAHETGVVHRDVKPSNLMLDKQGKIWITDFGLARCQTEVSLTQSGDLIGTMRYMSPEQARGQLALVDGRSDIYSLAATLYEMLTLQPAHQGGDAPTLLKMIDEREVTPLRQLRGDLPRDLETVIAKAMSKGRDGRYETAEAFADDLRRVVEGEPTFARPPTVTDRISRWASKHRQGVLVSILAVALGFVGLAVSTATIAAKNQIIASSALRNERAEKLSRGAVDRLGSQMAELLADIPAAGPVRRQLLSETLDYYQTFAKQAGNDPELREDLAITYGKIGNFQSELGQNEAAVDSLVRSEQLYADLVAVHPDNAQMQLDWSTSQNNLAQSLQTSGRLEEAARYFAKAIVTQKQLMKSDQLVRRPLATTLNNLGLLLAQTEAIAEAERTYLEAIALLDNATTNANVTEPMYDTRHLDAPVLEDFATTANILTNLAGLLAQHAPDRAVRYARQALTQQTKALESDRRNTKLATQAIVTLNTLGSAQSRNQQNDASIDTFHRAIEIGEQLLAWWPEQPTYRRDLVISLNHLGLSLSKSGKLAEARSAFEQALAHERPLAESFAGDAETQSMLGGVLNNFGFLQQQLGDIDGAAESYRQAINAQSTAVRLAPEVGRYQEYLRKHEENFAAAVKGAAS</sequence>